<dbReference type="EMBL" id="QXGE01009677">
    <property type="protein sequence ID" value="KAE9260477.1"/>
    <property type="molecule type" value="Genomic_DNA"/>
</dbReference>
<dbReference type="EMBL" id="QXGF01003442">
    <property type="protein sequence ID" value="KAE8921546.1"/>
    <property type="molecule type" value="Genomic_DNA"/>
</dbReference>
<reference evidence="6 7" key="1">
    <citation type="submission" date="2018-08" db="EMBL/GenBank/DDBJ databases">
        <title>Genomic investigation of the strawberry pathogen Phytophthora fragariae indicates pathogenicity is determined by transcriptional variation in three key races.</title>
        <authorList>
            <person name="Adams T.M."/>
            <person name="Armitage A.D."/>
            <person name="Sobczyk M.K."/>
            <person name="Bates H.J."/>
            <person name="Dunwell J.M."/>
            <person name="Nellist C.F."/>
            <person name="Harrison R.J."/>
        </authorList>
    </citation>
    <scope>NUCLEOTIDE SEQUENCE [LARGE SCALE GENOMIC DNA]</scope>
    <source>
        <strain evidence="5 7">A4</strain>
        <strain evidence="4 8">BC-1</strain>
        <strain evidence="3 9">NOV-5</strain>
        <strain evidence="1 6">NOV-9</strain>
        <strain evidence="2 10">SCRP245</strain>
    </source>
</reference>
<evidence type="ECO:0000313" key="1">
    <source>
        <dbReference type="EMBL" id="KAE8921546.1"/>
    </source>
</evidence>
<evidence type="ECO:0000313" key="6">
    <source>
        <dbReference type="Proteomes" id="UP000429523"/>
    </source>
</evidence>
<sequence>MTSLLSTIVRSTTVPFLTTCIRSPFAARYCSLQSTAFRSNFSFFTKCTLDPLSKIHVHESAFVPVPTASVTRVDVLAPLFSLPGQSLARCPTSPQL</sequence>
<evidence type="ECO:0000313" key="9">
    <source>
        <dbReference type="Proteomes" id="UP000440732"/>
    </source>
</evidence>
<evidence type="ECO:0000313" key="3">
    <source>
        <dbReference type="EMBL" id="KAE9055959.1"/>
    </source>
</evidence>
<evidence type="ECO:0000313" key="7">
    <source>
        <dbReference type="Proteomes" id="UP000437068"/>
    </source>
</evidence>
<evidence type="ECO:0000313" key="8">
    <source>
        <dbReference type="Proteomes" id="UP000440367"/>
    </source>
</evidence>
<name>A0A6A3PK75_9STRA</name>
<gene>
    <name evidence="5" type="ORF">PF001_g32705</name>
    <name evidence="4" type="ORF">PF002_g32905</name>
    <name evidence="3" type="ORF">PF006_g32821</name>
    <name evidence="1" type="ORF">PF009_g28179</name>
    <name evidence="2" type="ORF">PF011_g32387</name>
</gene>
<dbReference type="EMBL" id="QXFW01009842">
    <property type="protein sequence ID" value="KAE8953521.1"/>
    <property type="molecule type" value="Genomic_DNA"/>
</dbReference>
<dbReference type="EMBL" id="QXGD01008420">
    <property type="protein sequence ID" value="KAE9159253.1"/>
    <property type="molecule type" value="Genomic_DNA"/>
</dbReference>
<protein>
    <submittedName>
        <fullName evidence="3">Uncharacterized protein</fullName>
    </submittedName>
</protein>
<evidence type="ECO:0000313" key="10">
    <source>
        <dbReference type="Proteomes" id="UP000460718"/>
    </source>
</evidence>
<dbReference type="Proteomes" id="UP000437068">
    <property type="component" value="Unassembled WGS sequence"/>
</dbReference>
<comment type="caution">
    <text evidence="3">The sequence shown here is derived from an EMBL/GenBank/DDBJ whole genome shotgun (WGS) entry which is preliminary data.</text>
</comment>
<dbReference type="AlphaFoldDB" id="A0A6A3PK75"/>
<dbReference type="EMBL" id="QXGA01009956">
    <property type="protein sequence ID" value="KAE9055959.1"/>
    <property type="molecule type" value="Genomic_DNA"/>
</dbReference>
<organism evidence="3 9">
    <name type="scientific">Phytophthora fragariae</name>
    <dbReference type="NCBI Taxonomy" id="53985"/>
    <lineage>
        <taxon>Eukaryota</taxon>
        <taxon>Sar</taxon>
        <taxon>Stramenopiles</taxon>
        <taxon>Oomycota</taxon>
        <taxon>Peronosporomycetes</taxon>
        <taxon>Peronosporales</taxon>
        <taxon>Peronosporaceae</taxon>
        <taxon>Phytophthora</taxon>
    </lineage>
</organism>
<accession>A0A6A3PK75</accession>
<dbReference type="Proteomes" id="UP000440367">
    <property type="component" value="Unassembled WGS sequence"/>
</dbReference>
<proteinExistence type="predicted"/>
<evidence type="ECO:0000313" key="2">
    <source>
        <dbReference type="EMBL" id="KAE8953521.1"/>
    </source>
</evidence>
<dbReference type="Proteomes" id="UP000429523">
    <property type="component" value="Unassembled WGS sequence"/>
</dbReference>
<dbReference type="Proteomes" id="UP000440732">
    <property type="component" value="Unassembled WGS sequence"/>
</dbReference>
<evidence type="ECO:0000313" key="4">
    <source>
        <dbReference type="EMBL" id="KAE9159253.1"/>
    </source>
</evidence>
<dbReference type="Proteomes" id="UP000460718">
    <property type="component" value="Unassembled WGS sequence"/>
</dbReference>
<evidence type="ECO:0000313" key="5">
    <source>
        <dbReference type="EMBL" id="KAE9260477.1"/>
    </source>
</evidence>